<protein>
    <recommendedName>
        <fullName evidence="3">Lipoprotein</fullName>
    </recommendedName>
</protein>
<name>A0ABU5VVQ1_9BACT</name>
<dbReference type="EMBL" id="JAYGJQ010000002">
    <property type="protein sequence ID" value="MEA9357138.1"/>
    <property type="molecule type" value="Genomic_DNA"/>
</dbReference>
<reference evidence="1 2" key="1">
    <citation type="submission" date="2023-11" db="EMBL/GenBank/DDBJ databases">
        <title>A Novel Polar Bacteriovorax (B. antarcticus) Isolated from the Biocrust in Antarctica.</title>
        <authorList>
            <person name="Mun W."/>
            <person name="Choi S.Y."/>
            <person name="Mitchell R.J."/>
        </authorList>
    </citation>
    <scope>NUCLEOTIDE SEQUENCE [LARGE SCALE GENOMIC DNA]</scope>
    <source>
        <strain evidence="1 2">PP10</strain>
    </source>
</reference>
<proteinExistence type="predicted"/>
<accession>A0ABU5VVQ1</accession>
<comment type="caution">
    <text evidence="1">The sequence shown here is derived from an EMBL/GenBank/DDBJ whole genome shotgun (WGS) entry which is preliminary data.</text>
</comment>
<organism evidence="1 2">
    <name type="scientific">Bacteriovorax antarcticus</name>
    <dbReference type="NCBI Taxonomy" id="3088717"/>
    <lineage>
        <taxon>Bacteria</taxon>
        <taxon>Pseudomonadati</taxon>
        <taxon>Bdellovibrionota</taxon>
        <taxon>Bacteriovoracia</taxon>
        <taxon>Bacteriovoracales</taxon>
        <taxon>Bacteriovoracaceae</taxon>
        <taxon>Bacteriovorax</taxon>
    </lineage>
</organism>
<gene>
    <name evidence="1" type="ORF">SHI21_13015</name>
</gene>
<dbReference type="RefSeq" id="WP_323577032.1">
    <property type="nucleotide sequence ID" value="NZ_JAYGJQ010000002.1"/>
</dbReference>
<evidence type="ECO:0008006" key="3">
    <source>
        <dbReference type="Google" id="ProtNLM"/>
    </source>
</evidence>
<evidence type="ECO:0000313" key="1">
    <source>
        <dbReference type="EMBL" id="MEA9357138.1"/>
    </source>
</evidence>
<evidence type="ECO:0000313" key="2">
    <source>
        <dbReference type="Proteomes" id="UP001302274"/>
    </source>
</evidence>
<dbReference type="Proteomes" id="UP001302274">
    <property type="component" value="Unassembled WGS sequence"/>
</dbReference>
<keyword evidence="2" id="KW-1185">Reference proteome</keyword>
<sequence>MNIFSNTKALVLSVALTAGILSTSCGDGTSASNIQVPGVSNMSVTLVQDNVLISMVFDGLQLDGGLRYNIPKYPNSYLEISPDLASAGTLMAISVSLQDVFNTSLQQLNPATLPGGRSLPGVAGGKLPAVAFSIEKFKNMGFYLGPKVFGVFIPVKTLGIGTSIITARYYTGKDRIGNISLVGEDANGENAGILLMLDMSSTTQTQLKSVAKKYK</sequence>